<evidence type="ECO:0000313" key="2">
    <source>
        <dbReference type="EMBL" id="GBC01128.1"/>
    </source>
</evidence>
<feature type="transmembrane region" description="Helical" evidence="1">
    <location>
        <begin position="150"/>
        <end position="174"/>
    </location>
</feature>
<comment type="caution">
    <text evidence="2">The sequence shown here is derived from an EMBL/GenBank/DDBJ whole genome shotgun (WGS) entry which is preliminary data.</text>
</comment>
<reference evidence="2 3" key="1">
    <citation type="submission" date="2017-11" db="EMBL/GenBank/DDBJ databases">
        <title>The genome of Rhizophagus clarus HR1 reveals common genetic basis of auxotrophy among arbuscular mycorrhizal fungi.</title>
        <authorList>
            <person name="Kobayashi Y."/>
        </authorList>
    </citation>
    <scope>NUCLEOTIDE SEQUENCE [LARGE SCALE GENOMIC DNA]</scope>
    <source>
        <strain evidence="2 3">HR1</strain>
    </source>
</reference>
<dbReference type="STRING" id="94130.A0A2Z6REQ6"/>
<name>A0A2Z6REQ6_9GLOM</name>
<proteinExistence type="predicted"/>
<accession>A0A2Z6REQ6</accession>
<dbReference type="InterPro" id="IPR013635">
    <property type="entry name" value="Ice2"/>
</dbReference>
<feature type="transmembrane region" description="Helical" evidence="1">
    <location>
        <begin position="80"/>
        <end position="102"/>
    </location>
</feature>
<gene>
    <name evidence="2" type="ORF">RclHR1_04080006</name>
</gene>
<feature type="transmembrane region" description="Helical" evidence="1">
    <location>
        <begin position="412"/>
        <end position="429"/>
    </location>
</feature>
<dbReference type="GO" id="GO:0032541">
    <property type="term" value="C:cortical endoplasmic reticulum"/>
    <property type="evidence" value="ECO:0007669"/>
    <property type="project" value="TreeGrafter"/>
</dbReference>
<dbReference type="GO" id="GO:0005789">
    <property type="term" value="C:endoplasmic reticulum membrane"/>
    <property type="evidence" value="ECO:0007669"/>
    <property type="project" value="TreeGrafter"/>
</dbReference>
<feature type="transmembrane region" description="Helical" evidence="1">
    <location>
        <begin position="109"/>
        <end position="130"/>
    </location>
</feature>
<feature type="transmembrane region" description="Helical" evidence="1">
    <location>
        <begin position="218"/>
        <end position="240"/>
    </location>
</feature>
<feature type="transmembrane region" description="Helical" evidence="1">
    <location>
        <begin position="338"/>
        <end position="359"/>
    </location>
</feature>
<evidence type="ECO:0000256" key="1">
    <source>
        <dbReference type="SAM" id="Phobius"/>
    </source>
</evidence>
<dbReference type="Proteomes" id="UP000247702">
    <property type="component" value="Unassembled WGS sequence"/>
</dbReference>
<keyword evidence="1" id="KW-1133">Transmembrane helix</keyword>
<sequence length="435" mass="50607">MARIIAILARIMRTLTRIKLKKGCYISEWYDRKDENLILINRNTSLFRKHIMNVLSFFNGANYLLFLFLLPIAFDIGGRPAGLAVSFALFSYYTLSGLMKVLFWKKQGLGWIISQLLTISQPFLLSYFFIHSFRFTYMNQTQILLNFYEMLLIYSSPVFTIIEGAATATIIIICRDKVKQLLEQDEGIQIYISIISLVNYIVSSYILYSLYTTPAMDIYNATLIGSIMTLSVVITISLAVNKIDHTKPLWPDLSLLFAYNIYCIYMLSLDWKPSVPPQDLQLLINKDSISLNIFQNFDSKAIIDYIRDLKENMNAQFIANNLLDFMEKFRMITAIQKALSLGVFMALVYRTGIIISAFYHLNIINAENQNEDDLMSQKIFNFIVSFTTPIIIAVYTHLLLYHYEYLDSGMGMWRWISIIVCWVLYIWYFNVEDEL</sequence>
<evidence type="ECO:0008006" key="4">
    <source>
        <dbReference type="Google" id="ProtNLM"/>
    </source>
</evidence>
<dbReference type="Pfam" id="PF08426">
    <property type="entry name" value="ICE2"/>
    <property type="match status" value="1"/>
</dbReference>
<dbReference type="AlphaFoldDB" id="A0A2Z6REQ6"/>
<feature type="transmembrane region" description="Helical" evidence="1">
    <location>
        <begin position="186"/>
        <end position="206"/>
    </location>
</feature>
<feature type="transmembrane region" description="Helical" evidence="1">
    <location>
        <begin position="51"/>
        <end position="74"/>
    </location>
</feature>
<feature type="transmembrane region" description="Helical" evidence="1">
    <location>
        <begin position="379"/>
        <end position="400"/>
    </location>
</feature>
<organism evidence="2 3">
    <name type="scientific">Rhizophagus clarus</name>
    <dbReference type="NCBI Taxonomy" id="94130"/>
    <lineage>
        <taxon>Eukaryota</taxon>
        <taxon>Fungi</taxon>
        <taxon>Fungi incertae sedis</taxon>
        <taxon>Mucoromycota</taxon>
        <taxon>Glomeromycotina</taxon>
        <taxon>Glomeromycetes</taxon>
        <taxon>Glomerales</taxon>
        <taxon>Glomeraceae</taxon>
        <taxon>Rhizophagus</taxon>
    </lineage>
</organism>
<keyword evidence="1" id="KW-0472">Membrane</keyword>
<dbReference type="GO" id="GO:0048309">
    <property type="term" value="P:endoplasmic reticulum inheritance"/>
    <property type="evidence" value="ECO:0007669"/>
    <property type="project" value="TreeGrafter"/>
</dbReference>
<dbReference type="PANTHER" id="PTHR31726:SF2">
    <property type="entry name" value="PROTEIN ICE2"/>
    <property type="match status" value="1"/>
</dbReference>
<keyword evidence="1" id="KW-0812">Transmembrane</keyword>
<evidence type="ECO:0000313" key="3">
    <source>
        <dbReference type="Proteomes" id="UP000247702"/>
    </source>
</evidence>
<keyword evidence="3" id="KW-1185">Reference proteome</keyword>
<dbReference type="GO" id="GO:0097038">
    <property type="term" value="C:perinuclear endoplasmic reticulum"/>
    <property type="evidence" value="ECO:0007669"/>
    <property type="project" value="TreeGrafter"/>
</dbReference>
<dbReference type="EMBL" id="BEXD01003424">
    <property type="protein sequence ID" value="GBC01128.1"/>
    <property type="molecule type" value="Genomic_DNA"/>
</dbReference>
<dbReference type="GO" id="GO:0000921">
    <property type="term" value="P:septin ring assembly"/>
    <property type="evidence" value="ECO:0007669"/>
    <property type="project" value="TreeGrafter"/>
</dbReference>
<dbReference type="PANTHER" id="PTHR31726">
    <property type="entry name" value="PROTEIN ICE2"/>
    <property type="match status" value="1"/>
</dbReference>
<protein>
    <recommendedName>
        <fullName evidence="4">ICE2-domain-containing protein</fullName>
    </recommendedName>
</protein>